<evidence type="ECO:0000256" key="10">
    <source>
        <dbReference type="ARBA" id="ARBA00023128"/>
    </source>
</evidence>
<protein>
    <recommendedName>
        <fullName evidence="14">Endonuclease</fullName>
        <ecNumber evidence="14">3.1.30.-</ecNumber>
    </recommendedName>
</protein>
<dbReference type="CDD" id="cd00091">
    <property type="entry name" value="NUC"/>
    <property type="match status" value="1"/>
</dbReference>
<keyword evidence="10" id="KW-0496">Mitochondrion</keyword>
<dbReference type="GO" id="GO:0003676">
    <property type="term" value="F:nucleic acid binding"/>
    <property type="evidence" value="ECO:0007669"/>
    <property type="project" value="InterPro"/>
</dbReference>
<dbReference type="InterPro" id="IPR040255">
    <property type="entry name" value="Non-specific_endonuclease"/>
</dbReference>
<evidence type="ECO:0000256" key="11">
    <source>
        <dbReference type="ARBA" id="ARBA00023157"/>
    </source>
</evidence>
<feature type="domain" description="ENPP1-3/EXOG-like endonuclease/phosphodiesterase" evidence="15">
    <location>
        <begin position="108"/>
        <end position="317"/>
    </location>
</feature>
<dbReference type="PROSITE" id="PS01070">
    <property type="entry name" value="NUCLEASE_NON_SPEC"/>
    <property type="match status" value="1"/>
</dbReference>
<dbReference type="GO" id="GO:0005634">
    <property type="term" value="C:nucleus"/>
    <property type="evidence" value="ECO:0007669"/>
    <property type="project" value="TreeGrafter"/>
</dbReference>
<comment type="subcellular location">
    <subcellularLocation>
        <location evidence="2">Mitochondrion</location>
    </subcellularLocation>
</comment>
<feature type="binding site" evidence="13">
    <location>
        <position position="205"/>
    </location>
    <ligand>
        <name>Mg(2+)</name>
        <dbReference type="ChEBI" id="CHEBI:18420"/>
        <note>catalytic</note>
    </ligand>
</feature>
<dbReference type="SMART" id="SM00477">
    <property type="entry name" value="NUC"/>
    <property type="match status" value="1"/>
</dbReference>
<comment type="cofactor">
    <cofactor evidence="1 14">
        <name>Mg(2+)</name>
        <dbReference type="ChEBI" id="CHEBI:18420"/>
    </cofactor>
</comment>
<evidence type="ECO:0000256" key="2">
    <source>
        <dbReference type="ARBA" id="ARBA00004173"/>
    </source>
</evidence>
<organism evidence="17 18">
    <name type="scientific">Elysia chlorotica</name>
    <name type="common">Eastern emerald elysia</name>
    <name type="synonym">Sea slug</name>
    <dbReference type="NCBI Taxonomy" id="188477"/>
    <lineage>
        <taxon>Eukaryota</taxon>
        <taxon>Metazoa</taxon>
        <taxon>Spiralia</taxon>
        <taxon>Lophotrochozoa</taxon>
        <taxon>Mollusca</taxon>
        <taxon>Gastropoda</taxon>
        <taxon>Heterobranchia</taxon>
        <taxon>Euthyneura</taxon>
        <taxon>Panpulmonata</taxon>
        <taxon>Sacoglossa</taxon>
        <taxon>Placobranchoidea</taxon>
        <taxon>Plakobranchidae</taxon>
        <taxon>Elysia</taxon>
    </lineage>
</organism>
<gene>
    <name evidence="17" type="ORF">EGW08_003109</name>
</gene>
<dbReference type="EC" id="3.1.30.-" evidence="14"/>
<proteinExistence type="inferred from homology"/>
<dbReference type="InterPro" id="IPR018524">
    <property type="entry name" value="DNA/RNA_endonuclease_AS"/>
</dbReference>
<dbReference type="PANTHER" id="PTHR13966:SF5">
    <property type="entry name" value="ENDONUCLEASE G, MITOCHONDRIAL"/>
    <property type="match status" value="1"/>
</dbReference>
<dbReference type="InterPro" id="IPR020821">
    <property type="entry name" value="ENPP1-3/EXOG-like_nuc-like"/>
</dbReference>
<keyword evidence="11" id="KW-1015">Disulfide bond</keyword>
<dbReference type="GO" id="GO:0000014">
    <property type="term" value="F:single-stranded DNA endodeoxyribonuclease activity"/>
    <property type="evidence" value="ECO:0007669"/>
    <property type="project" value="TreeGrafter"/>
</dbReference>
<dbReference type="FunFam" id="3.40.570.10:FF:000002">
    <property type="entry name" value="Endonuclease G, mitochondrial"/>
    <property type="match status" value="1"/>
</dbReference>
<sequence>MPSFQRICTAACLGGSCISLGFIIGRVSKKETNELPPRQSHAENVETVSACNPLSKAGPNLYSLFTLSAATPYRTSAESSVIPVQQPANAVQNMVKYGFPSTDNLRSYEDFMLSYDRRNRVPNWVLEHLTPEKVTVNEGIERSKMQFVEDESVHAFHRATNKDYKNSGYDRGHMAAAANHRQSHNAMAQTFTLSNIAPQVGQGFNRDAWNNLEKYVRALARKNKNVYVCTGPLFLPQYENGKLFVKYEVIGQNHVAVPTHFFKVVVVENTSGQLELQSYVMPNQALPLDTKVHHFLAPLDMIERAAGLNFFQNIPKGTFHKVNSPPPIKY</sequence>
<keyword evidence="7 14" id="KW-0378">Hydrolase</keyword>
<reference evidence="17 18" key="1">
    <citation type="submission" date="2019-01" db="EMBL/GenBank/DDBJ databases">
        <title>A draft genome assembly of the solar-powered sea slug Elysia chlorotica.</title>
        <authorList>
            <person name="Cai H."/>
            <person name="Li Q."/>
            <person name="Fang X."/>
            <person name="Li J."/>
            <person name="Curtis N.E."/>
            <person name="Altenburger A."/>
            <person name="Shibata T."/>
            <person name="Feng M."/>
            <person name="Maeda T."/>
            <person name="Schwartz J.A."/>
            <person name="Shigenobu S."/>
            <person name="Lundholm N."/>
            <person name="Nishiyama T."/>
            <person name="Yang H."/>
            <person name="Hasebe M."/>
            <person name="Li S."/>
            <person name="Pierce S.K."/>
            <person name="Wang J."/>
        </authorList>
    </citation>
    <scope>NUCLEOTIDE SEQUENCE [LARGE SCALE GENOMIC DNA]</scope>
    <source>
        <strain evidence="17">EC2010</strain>
        <tissue evidence="17">Whole organism of an adult</tissue>
    </source>
</reference>
<dbReference type="InterPro" id="IPR001604">
    <property type="entry name" value="Endo_G_ENPP1-like_dom"/>
</dbReference>
<comment type="caution">
    <text evidence="17">The sequence shown here is derived from an EMBL/GenBank/DDBJ whole genome shotgun (WGS) entry which is preliminary data.</text>
</comment>
<evidence type="ECO:0000256" key="7">
    <source>
        <dbReference type="ARBA" id="ARBA00022801"/>
    </source>
</evidence>
<keyword evidence="9" id="KW-0809">Transit peptide</keyword>
<keyword evidence="5 13" id="KW-0479">Metal-binding</keyword>
<feature type="active site" description="Proton acceptor" evidence="12">
    <location>
        <position position="173"/>
    </location>
</feature>
<evidence type="ECO:0000256" key="8">
    <source>
        <dbReference type="ARBA" id="ARBA00022842"/>
    </source>
</evidence>
<dbReference type="Proteomes" id="UP000271974">
    <property type="component" value="Unassembled WGS sequence"/>
</dbReference>
<evidence type="ECO:0000256" key="13">
    <source>
        <dbReference type="PIRSR" id="PIRSR640255-2"/>
    </source>
</evidence>
<evidence type="ECO:0000256" key="3">
    <source>
        <dbReference type="ARBA" id="ARBA00010052"/>
    </source>
</evidence>
<dbReference type="OrthoDB" id="5418055at2759"/>
<dbReference type="PANTHER" id="PTHR13966">
    <property type="entry name" value="ENDONUCLEASE RELATED"/>
    <property type="match status" value="1"/>
</dbReference>
<keyword evidence="4 14" id="KW-0540">Nuclease</keyword>
<evidence type="ECO:0000256" key="1">
    <source>
        <dbReference type="ARBA" id="ARBA00001946"/>
    </source>
</evidence>
<comment type="similarity">
    <text evidence="3 14">Belongs to the DNA/RNA non-specific endonuclease family.</text>
</comment>
<evidence type="ECO:0000313" key="18">
    <source>
        <dbReference type="Proteomes" id="UP000271974"/>
    </source>
</evidence>
<evidence type="ECO:0000313" key="17">
    <source>
        <dbReference type="EMBL" id="RUS89101.1"/>
    </source>
</evidence>
<dbReference type="SUPFAM" id="SSF54060">
    <property type="entry name" value="His-Me finger endonucleases"/>
    <property type="match status" value="1"/>
</dbReference>
<dbReference type="STRING" id="188477.A0A3S1ADF9"/>
<dbReference type="GO" id="GO:0005743">
    <property type="term" value="C:mitochondrial inner membrane"/>
    <property type="evidence" value="ECO:0007669"/>
    <property type="project" value="TreeGrafter"/>
</dbReference>
<feature type="domain" description="DNA/RNA non-specific endonuclease/pyrophosphatase/phosphodiesterase" evidence="16">
    <location>
        <begin position="107"/>
        <end position="317"/>
    </location>
</feature>
<dbReference type="InterPro" id="IPR044929">
    <property type="entry name" value="DNA/RNA_non-sp_Endonuclease_sf"/>
</dbReference>
<keyword evidence="6 14" id="KW-0255">Endonuclease</keyword>
<evidence type="ECO:0000256" key="5">
    <source>
        <dbReference type="ARBA" id="ARBA00022723"/>
    </source>
</evidence>
<dbReference type="Gene3D" id="3.40.570.10">
    <property type="entry name" value="Extracellular Endonuclease, subunit A"/>
    <property type="match status" value="1"/>
</dbReference>
<dbReference type="SMART" id="SM00892">
    <property type="entry name" value="Endonuclease_NS"/>
    <property type="match status" value="1"/>
</dbReference>
<evidence type="ECO:0000259" key="16">
    <source>
        <dbReference type="SMART" id="SM00892"/>
    </source>
</evidence>
<dbReference type="GO" id="GO:0006309">
    <property type="term" value="P:apoptotic DNA fragmentation"/>
    <property type="evidence" value="ECO:0007669"/>
    <property type="project" value="TreeGrafter"/>
</dbReference>
<keyword evidence="18" id="KW-1185">Reference proteome</keyword>
<name>A0A3S1ADF9_ELYCH</name>
<evidence type="ECO:0000256" key="9">
    <source>
        <dbReference type="ARBA" id="ARBA00022946"/>
    </source>
</evidence>
<evidence type="ECO:0000259" key="15">
    <source>
        <dbReference type="SMART" id="SM00477"/>
    </source>
</evidence>
<evidence type="ECO:0000256" key="14">
    <source>
        <dbReference type="RuleBase" id="RU366055"/>
    </source>
</evidence>
<evidence type="ECO:0000256" key="6">
    <source>
        <dbReference type="ARBA" id="ARBA00022759"/>
    </source>
</evidence>
<dbReference type="GO" id="GO:0004521">
    <property type="term" value="F:RNA endonuclease activity"/>
    <property type="evidence" value="ECO:0007669"/>
    <property type="project" value="TreeGrafter"/>
</dbReference>
<dbReference type="EMBL" id="RQTK01000065">
    <property type="protein sequence ID" value="RUS89101.1"/>
    <property type="molecule type" value="Genomic_DNA"/>
</dbReference>
<dbReference type="Pfam" id="PF01223">
    <property type="entry name" value="Endonuclease_NS"/>
    <property type="match status" value="1"/>
</dbReference>
<accession>A0A3S1ADF9</accession>
<dbReference type="AlphaFoldDB" id="A0A3S1ADF9"/>
<keyword evidence="8" id="KW-0460">Magnesium</keyword>
<evidence type="ECO:0000256" key="4">
    <source>
        <dbReference type="ARBA" id="ARBA00022722"/>
    </source>
</evidence>
<dbReference type="InterPro" id="IPR044925">
    <property type="entry name" value="His-Me_finger_sf"/>
</dbReference>
<dbReference type="GO" id="GO:0046872">
    <property type="term" value="F:metal ion binding"/>
    <property type="evidence" value="ECO:0007669"/>
    <property type="project" value="UniProtKB-KW"/>
</dbReference>
<dbReference type="PROSITE" id="PS51257">
    <property type="entry name" value="PROKAR_LIPOPROTEIN"/>
    <property type="match status" value="1"/>
</dbReference>
<evidence type="ECO:0000256" key="12">
    <source>
        <dbReference type="PIRSR" id="PIRSR640255-1"/>
    </source>
</evidence>